<dbReference type="SMART" id="SM00297">
    <property type="entry name" value="BROMO"/>
    <property type="match status" value="1"/>
</dbReference>
<feature type="region of interest" description="Disordered" evidence="5">
    <location>
        <begin position="241"/>
        <end position="332"/>
    </location>
</feature>
<dbReference type="Pfam" id="PF00439">
    <property type="entry name" value="Bromodomain"/>
    <property type="match status" value="1"/>
</dbReference>
<dbReference type="EMBL" id="JARBJD010000095">
    <property type="protein sequence ID" value="KAK2953142.1"/>
    <property type="molecule type" value="Genomic_DNA"/>
</dbReference>
<feature type="compositionally biased region" description="Polar residues" evidence="5">
    <location>
        <begin position="2387"/>
        <end position="2404"/>
    </location>
</feature>
<dbReference type="InterPro" id="IPR050333">
    <property type="entry name" value="SLRP"/>
</dbReference>
<keyword evidence="9" id="KW-1185">Reference proteome</keyword>
<dbReference type="InterPro" id="IPR036427">
    <property type="entry name" value="Bromodomain-like_sf"/>
</dbReference>
<feature type="region of interest" description="Disordered" evidence="5">
    <location>
        <begin position="1483"/>
        <end position="1523"/>
    </location>
</feature>
<feature type="region of interest" description="Disordered" evidence="5">
    <location>
        <begin position="2380"/>
        <end position="2404"/>
    </location>
</feature>
<dbReference type="SMART" id="SM00365">
    <property type="entry name" value="LRR_SD22"/>
    <property type="match status" value="6"/>
</dbReference>
<dbReference type="InterPro" id="IPR001611">
    <property type="entry name" value="Leu-rich_rpt"/>
</dbReference>
<dbReference type="PROSITE" id="PS51450">
    <property type="entry name" value="LRR"/>
    <property type="match status" value="6"/>
</dbReference>
<feature type="compositionally biased region" description="Polar residues" evidence="5">
    <location>
        <begin position="1874"/>
        <end position="1891"/>
    </location>
</feature>
<name>A0ABQ9XR15_9EUKA</name>
<feature type="compositionally biased region" description="Polar residues" evidence="5">
    <location>
        <begin position="314"/>
        <end position="325"/>
    </location>
</feature>
<feature type="compositionally biased region" description="Low complexity" evidence="5">
    <location>
        <begin position="1426"/>
        <end position="1441"/>
    </location>
</feature>
<proteinExistence type="predicted"/>
<dbReference type="Gene3D" id="3.60.40.10">
    <property type="entry name" value="PPM-type phosphatase domain"/>
    <property type="match status" value="2"/>
</dbReference>
<dbReference type="SMART" id="SM00364">
    <property type="entry name" value="LRR_BAC"/>
    <property type="match status" value="7"/>
</dbReference>
<evidence type="ECO:0000259" key="7">
    <source>
        <dbReference type="PROSITE" id="PS51746"/>
    </source>
</evidence>
<protein>
    <submittedName>
        <fullName evidence="8">Leucine-rich repeat protein SHOC-2</fullName>
    </submittedName>
</protein>
<dbReference type="Pfam" id="PF13855">
    <property type="entry name" value="LRR_8"/>
    <property type="match status" value="1"/>
</dbReference>
<dbReference type="SMART" id="SM00369">
    <property type="entry name" value="LRR_TYP"/>
    <property type="match status" value="9"/>
</dbReference>
<feature type="region of interest" description="Disordered" evidence="5">
    <location>
        <begin position="1340"/>
        <end position="1390"/>
    </location>
</feature>
<feature type="region of interest" description="Disordered" evidence="5">
    <location>
        <begin position="1644"/>
        <end position="1716"/>
    </location>
</feature>
<feature type="compositionally biased region" description="Basic and acidic residues" evidence="5">
    <location>
        <begin position="291"/>
        <end position="309"/>
    </location>
</feature>
<organism evidence="8 9">
    <name type="scientific">Blattamonas nauphoetae</name>
    <dbReference type="NCBI Taxonomy" id="2049346"/>
    <lineage>
        <taxon>Eukaryota</taxon>
        <taxon>Metamonada</taxon>
        <taxon>Preaxostyla</taxon>
        <taxon>Oxymonadida</taxon>
        <taxon>Blattamonas</taxon>
    </lineage>
</organism>
<dbReference type="Proteomes" id="UP001281761">
    <property type="component" value="Unassembled WGS sequence"/>
</dbReference>
<feature type="compositionally biased region" description="Polar residues" evidence="5">
    <location>
        <begin position="1644"/>
        <end position="1676"/>
    </location>
</feature>
<feature type="compositionally biased region" description="Polar residues" evidence="5">
    <location>
        <begin position="2069"/>
        <end position="2079"/>
    </location>
</feature>
<evidence type="ECO:0000256" key="1">
    <source>
        <dbReference type="ARBA" id="ARBA00022614"/>
    </source>
</evidence>
<sequence length="2974" mass="332978">MDDDLQILLDVLNKVRDSVQRPSRYNDRSRKTFVDLAPPPPEDEISDHEIDILDIDDGDFSEYTRRQAELMNYLKKTVGELRKHKDAASFLDPIDYKLLQCEDYETIVSHPMNLNDIYRRIPQFNIPATSGAGGREGLPDGTTYESLLTEESVNQPDLFHKPESVLEAVHRVWDNCYLYNKPELHIVKWAKNLQRLFADRLSKMVDKGYLEDEAIEHAKESSLYDIFAAKEGKKPRWFIEERRKRRTMQPPEEEDEKTTIKTRGRRVSLGPEKYEAETFPRTNTPRKRKIEKKETTPRTPRPPHDTPKEKRTKTQPPTIQPSQYLQGPAQPGDDVPLTQEQINTLIEGMNSLNEKSMEILTQFINKVNGDSGRATDSDEELEYDLDEFSTHVQHQILRETLTKEGMMCNLENHHIVVEPVITIHRPPSANSLKELLKLKHPIVQAICINFLPFADLPDLSSAFPNLFALKCHLSQLSEIPSSLSRVRHLTFLDLSFTTITQFPRFEIPTLTHLTLVYCGLTDISHDLQKHFPKLQHLSVQKNHLTTLPPISHDSLIFLSTDSNHLKSVMTQLHLPKLTHLGLFNNQITDFLLPKGSNLSQLQSLFISNNSLITLTSQISYTNPKLIDLDASSNALSVVPFSIVLSSYLSTLFLHDNNICYSPHLLFDGCPVYITLRNNLLSVLPKLGKSVSVVSANRNRIRFVDCVSLSVFIFSAIPAQSDLFTLSLSHNCLTHFPRSIFSTRLVYLFLGHNFLRSVPLTLGKMTTLTKLDLSFNQLDHVPSAIFFLTNLSSLNLSFNCITSLPPWLFILPNLRALFLAGNMLSSLPNKKTILQLLEPVHITLPSIYSLGYYKMAFVEYEELLRSHWQEDEKWRSLFIDENGVDAREKATNPKEFAELVGVDVVNEAMLELTDSELAEAEQNAIKCELETTPFISMPTPTYSTPKFNQSSPDTQFLPKVILPSKGSNPHFQRPSFSSIVSSLPLSSAYLHPSVSPIDILVLSSNHFPFVPNAISLFTSLSTLNLSDNCIETVPSDLFIVHPRLSRLDLSFNRITSLSPNFLSKTSAQIVYFDISHNFIQELPSRLTKPVWEEAGVMEQKRQEYDKEDKRAEHSKSHFQRKMKRRYLNKGDQSAANAASLQNCQFVPNNTNRLTFLQHRPHSTSFTSTYIAKVWAGKHPHTTPPNLLDIVNTFTTPVERFQTFDELLDDRILENARKESDKIIAERPELAPDNTDILPQPNPNPTFFLNRRMLYLTSFLSVSAPVTPRSEAGVSGLTGLPTNLLIRSATNFVQPLFLRRVDSNAFRGYAAAVQRGFEKTILPPPSNYTKPGASPLVQNSQRMISKGPQSPPPVHTTPSPPVPNPSPEAENQKTNPEREQISPPESKLSLTTVTTSEGLDTLEALGSEDVSRGDEYAAVEQTMTINAPTDSSSTRSSTVDSPSATPSKKQPGAAPRPKGDEKELLRYVDVSFNYVGAIKLNSEMTNKTSSPVRRTSPKDGEGSQDAPTDKTDSAGNDRPQYQPLKLKDNFSSSLTYSNLLFLSRTSTLPYLLRCLSSTAHFSPHQPHFVLSGAHLFESEFFRVLSQHIEKNEFTPVKRSKRSSRSTRSTSLKTCTTQTSPIVAGHSAPNPPPSIQPTFAFPVHAVSSTPPTSQPMNPFPQQHRYNTYPLSDNLLTSNTPPSSPASFMMSPHPLHSFPHNLPPISPFSPSQPTHKPLNPQSQLSIRLNVKSSPVSPSPTVQKEPPAPTWQIPSALRLSVPEPLYTPYSLAYTRKDKAGPPLAAPFDFESPNFVAVTLSHPTTEDLTNEFKRVLEPTTFPPLNLRSSDSAYDLSLKNESNQSKERQEPEKHTVNNVLHKLNTLIGVKKPSEHKLPTMNMVSPTISKTPQPKSQKMTIDDSIEPHPKYKRLFLGCENVMETGICDHCERHIPLAKFEAHSAVCAYNQALKSKTTRFPFWTRYTLAYSIKTSRGIDEDYSEDDVDLLRTLIEREENHGGHLVSPVNVSSCDDLPNATRGRRNASSPVPFKLILNGNGKLTPETFQKARMEKMRERMSRRHRFESERSKRNKRTLHSFQHPPQSSRSEIYHAQTSKLVKRIRNSNPFPQPKHRAVKSISNLKIPSVISIASPAVKSNRPLSAPSSTLNANPVQEQVPQCQSPPPLLPTLHHHNVAVAETCGPRMAMEDNVVLLPCGGWDLEALIDHFEIEIISTLLQCPQELRFTEIGMDALNKECLRLWKTSYAKKHGKDTPLPQKCPYYNSDLNGNGIFGIVDGHRTGLVSNYVWARFIPAFLHSVELLKKESEIEAARNTAHVEHETARFRTDNIKKLPPSPSTPTKRSFPNMSSSYGLNPFHPTPFGAISPEDASAPSFDHLPSFIPSPITPRANKAVPSVQTPEPIQTPTLMRSPSNPFLSSPITPTPSHPRSINPNLDILHHFTSHSSDDGHCQHSVRVSQSPLLLRALHATLDILIQSVSDDNVAAGAVMCVCALTPTRVFTANIGDCRAVLLSRFFDSSLSPTKATYPDSQSLPRLRLPPYDFCPSSRAERFTTSTMNPNPPPTFTSNLREMQPIHPYTAKNQQTEMVVEEHAACPSCNPLVGKPDPTLRLRHPIFTPDKHALVFARNLTNDHRPCDPRERAYLHSIGGFVNSDGRVNGVLMPSRGIGDLESKPMVSSDVDVFCEPIQRWKGIHLYPSIPTPSKSPHSQNSLHSLHQARLPHNVSPYHPNVLLSPSSFTLLPHTSSIPEPLIPLLSEYLKPPVPYSSPIHPNDPPFSIQHSFRPFTAYTPFIAKESSSTLNHTTASPSQPPPSSQPHPNMLGSYHPHIKFHNHTNHPHTVPASLPPHPPFSVCSITEGTLPVVTNVWKREDVALVIGCDGIFDVLDTQDLAELACPWMDSSGASFAYQPYFSRKQTQSFSENTSGSCFCSLISKGEMAEMAATRIRNAASALESQDNISVLVRLVSTINPPLRGLLQTFLPSF</sequence>
<evidence type="ECO:0000256" key="3">
    <source>
        <dbReference type="ARBA" id="ARBA00023117"/>
    </source>
</evidence>
<dbReference type="InterPro" id="IPR001932">
    <property type="entry name" value="PPM-type_phosphatase-like_dom"/>
</dbReference>
<dbReference type="Gene3D" id="3.80.10.10">
    <property type="entry name" value="Ribonuclease Inhibitor"/>
    <property type="match status" value="3"/>
</dbReference>
<dbReference type="PANTHER" id="PTHR45712">
    <property type="entry name" value="AGAP008170-PA"/>
    <property type="match status" value="1"/>
</dbReference>
<accession>A0ABQ9XR15</accession>
<feature type="domain" description="Bromo" evidence="6">
    <location>
        <begin position="82"/>
        <end position="187"/>
    </location>
</feature>
<dbReference type="SUPFAM" id="SSF81606">
    <property type="entry name" value="PP2C-like"/>
    <property type="match status" value="2"/>
</dbReference>
<dbReference type="InterPro" id="IPR032675">
    <property type="entry name" value="LRR_dom_sf"/>
</dbReference>
<gene>
    <name evidence="8" type="ORF">BLNAU_11928</name>
</gene>
<dbReference type="InterPro" id="IPR036457">
    <property type="entry name" value="PPM-type-like_dom_sf"/>
</dbReference>
<dbReference type="PROSITE" id="PS51746">
    <property type="entry name" value="PPM_2"/>
    <property type="match status" value="1"/>
</dbReference>
<dbReference type="InterPro" id="IPR001487">
    <property type="entry name" value="Bromodomain"/>
</dbReference>
<feature type="region of interest" description="Disordered" evidence="5">
    <location>
        <begin position="2310"/>
        <end position="2336"/>
    </location>
</feature>
<feature type="compositionally biased region" description="Basic and acidic residues" evidence="5">
    <location>
        <begin position="1494"/>
        <end position="1510"/>
    </location>
</feature>
<feature type="compositionally biased region" description="Basic and acidic residues" evidence="5">
    <location>
        <begin position="2310"/>
        <end position="2322"/>
    </location>
</feature>
<dbReference type="PROSITE" id="PS50014">
    <property type="entry name" value="BROMODOMAIN_2"/>
    <property type="match status" value="1"/>
</dbReference>
<comment type="caution">
    <text evidence="8">The sequence shown here is derived from an EMBL/GenBank/DDBJ whole genome shotgun (WGS) entry which is preliminary data.</text>
</comment>
<feature type="region of interest" description="Disordered" evidence="5">
    <location>
        <begin position="1421"/>
        <end position="1460"/>
    </location>
</feature>
<dbReference type="PANTHER" id="PTHR45712:SF22">
    <property type="entry name" value="INSULIN-LIKE GROWTH FACTOR-BINDING PROTEIN COMPLEX ACID LABILE SUBUNIT"/>
    <property type="match status" value="1"/>
</dbReference>
<evidence type="ECO:0000259" key="6">
    <source>
        <dbReference type="PROSITE" id="PS50014"/>
    </source>
</evidence>
<feature type="compositionally biased region" description="Polar residues" evidence="5">
    <location>
        <begin position="1704"/>
        <end position="1716"/>
    </location>
</feature>
<evidence type="ECO:0000313" key="9">
    <source>
        <dbReference type="Proteomes" id="UP001281761"/>
    </source>
</evidence>
<feature type="region of interest" description="Disordered" evidence="5">
    <location>
        <begin position="1592"/>
        <end position="1628"/>
    </location>
</feature>
<evidence type="ECO:0000256" key="2">
    <source>
        <dbReference type="ARBA" id="ARBA00022737"/>
    </source>
</evidence>
<evidence type="ECO:0000256" key="4">
    <source>
        <dbReference type="PROSITE-ProRule" id="PRU00035"/>
    </source>
</evidence>
<keyword evidence="1" id="KW-0433">Leucine-rich repeat</keyword>
<keyword evidence="3 4" id="KW-0103">Bromodomain</keyword>
<keyword evidence="2" id="KW-0677">Repeat</keyword>
<feature type="compositionally biased region" description="Low complexity" evidence="5">
    <location>
        <begin position="1603"/>
        <end position="1617"/>
    </location>
</feature>
<dbReference type="SMART" id="SM00332">
    <property type="entry name" value="PP2Cc"/>
    <property type="match status" value="1"/>
</dbReference>
<feature type="compositionally biased region" description="Basic and acidic residues" evidence="5">
    <location>
        <begin position="23"/>
        <end position="33"/>
    </location>
</feature>
<dbReference type="InterPro" id="IPR003591">
    <property type="entry name" value="Leu-rich_rpt_typical-subtyp"/>
</dbReference>
<evidence type="ECO:0000256" key="5">
    <source>
        <dbReference type="SAM" id="MobiDB-lite"/>
    </source>
</evidence>
<feature type="region of interest" description="Disordered" evidence="5">
    <location>
        <begin position="2789"/>
        <end position="2819"/>
    </location>
</feature>
<feature type="domain" description="PPM-type phosphatase" evidence="7">
    <location>
        <begin position="2416"/>
        <end position="2956"/>
    </location>
</feature>
<feature type="region of interest" description="Disordered" evidence="5">
    <location>
        <begin position="2048"/>
        <end position="2079"/>
    </location>
</feature>
<feature type="region of interest" description="Disordered" evidence="5">
    <location>
        <begin position="23"/>
        <end position="45"/>
    </location>
</feature>
<evidence type="ECO:0000313" key="8">
    <source>
        <dbReference type="EMBL" id="KAK2953142.1"/>
    </source>
</evidence>
<feature type="compositionally biased region" description="Low complexity" evidence="5">
    <location>
        <begin position="1681"/>
        <end position="1690"/>
    </location>
</feature>
<feature type="compositionally biased region" description="Pro residues" evidence="5">
    <location>
        <begin position="1347"/>
        <end position="1364"/>
    </location>
</feature>
<dbReference type="Pfam" id="PF00481">
    <property type="entry name" value="PP2C"/>
    <property type="match status" value="1"/>
</dbReference>
<dbReference type="SUPFAM" id="SSF47370">
    <property type="entry name" value="Bromodomain"/>
    <property type="match status" value="1"/>
</dbReference>
<feature type="region of interest" description="Disordered" evidence="5">
    <location>
        <begin position="1870"/>
        <end position="1895"/>
    </location>
</feature>
<dbReference type="SUPFAM" id="SSF52058">
    <property type="entry name" value="L domain-like"/>
    <property type="match status" value="2"/>
</dbReference>
<dbReference type="Gene3D" id="1.20.920.10">
    <property type="entry name" value="Bromodomain-like"/>
    <property type="match status" value="1"/>
</dbReference>
<reference evidence="8 9" key="1">
    <citation type="journal article" date="2022" name="bioRxiv">
        <title>Genomics of Preaxostyla Flagellates Illuminates Evolutionary Transitions and the Path Towards Mitochondrial Loss.</title>
        <authorList>
            <person name="Novak L.V.F."/>
            <person name="Treitli S.C."/>
            <person name="Pyrih J."/>
            <person name="Halakuc P."/>
            <person name="Pipaliya S.V."/>
            <person name="Vacek V."/>
            <person name="Brzon O."/>
            <person name="Soukal P."/>
            <person name="Eme L."/>
            <person name="Dacks J.B."/>
            <person name="Karnkowska A."/>
            <person name="Elias M."/>
            <person name="Hampl V."/>
        </authorList>
    </citation>
    <scope>NUCLEOTIDE SEQUENCE [LARGE SCALE GENOMIC DNA]</scope>
    <source>
        <strain evidence="8">NAU3</strain>
        <tissue evidence="8">Gut</tissue>
    </source>
</reference>